<dbReference type="EMBL" id="JAGDFM010000067">
    <property type="protein sequence ID" value="KAG7388069.1"/>
    <property type="molecule type" value="Genomic_DNA"/>
</dbReference>
<keyword evidence="2" id="KW-1185">Reference proteome</keyword>
<name>A0A8T1W8P3_9STRA</name>
<protein>
    <recommendedName>
        <fullName evidence="3">Crinkler (CRN) family protein</fullName>
    </recommendedName>
</protein>
<sequence length="573" mass="64897">MPDQASSKWELVDAHCPALVIDESPLVRLSTAYTLGSGLAVSEGGGLLLYRRSQLVEEWQSLRMCVCNTYAELMIVGPPGTGKSCAAFVFACSLDRSDWDVVWIHCPKRGIGQLQCILFRGANDKWTCEISPNELESLLKSLQDRTIVFVDGYTDKKASGGILENACVLWREGLKMYHRLVWVSSMLSLGKNYYPTQYEIIPTAVDATTLKSNAVFDAPAPQAVIKDEELFELMSWTLEDYELAMANDEFFEHVKTKFTDTKEPLLWEERKQLLEDKFFVVGGNARYMFECSVEEAVVELNKAIEATDNIEEYVKGTRGIFSSGAVNRLFSWYRGEGNAESSLLSKHVARKLAQMLGPSFVQKISASLSMNPSLDGHLLELWFFAKLTHGGVECYNIDQDGATFLQEKWESEKVPYFDPNGRIPLNQAKQWLAPQKWNQGGYDAVFVELLDDDERHLVGTQAMRVRIRFVQVTRADKHSFKDQFFAMLLRKLTNSLRGYRFEAVGVYFAVPIRKLATFKPKVDVLQVQKDVLVPAGLEVETTSVAVEVVGLHYKEFRASDDPKRLEIKRFKSE</sequence>
<evidence type="ECO:0008006" key="3">
    <source>
        <dbReference type="Google" id="ProtNLM"/>
    </source>
</evidence>
<evidence type="ECO:0000313" key="1">
    <source>
        <dbReference type="EMBL" id="KAG7388069.1"/>
    </source>
</evidence>
<evidence type="ECO:0000313" key="2">
    <source>
        <dbReference type="Proteomes" id="UP000694044"/>
    </source>
</evidence>
<dbReference type="Proteomes" id="UP000694044">
    <property type="component" value="Unassembled WGS sequence"/>
</dbReference>
<proteinExistence type="predicted"/>
<dbReference type="AlphaFoldDB" id="A0A8T1W8P3"/>
<reference evidence="1" key="1">
    <citation type="submission" date="2021-02" db="EMBL/GenBank/DDBJ databases">
        <authorList>
            <person name="Palmer J.M."/>
        </authorList>
    </citation>
    <scope>NUCLEOTIDE SEQUENCE</scope>
    <source>
        <strain evidence="1">SCRP734</strain>
    </source>
</reference>
<dbReference type="OrthoDB" id="129471at2759"/>
<comment type="caution">
    <text evidence="1">The sequence shown here is derived from an EMBL/GenBank/DDBJ whole genome shotgun (WGS) entry which is preliminary data.</text>
</comment>
<accession>A0A8T1W8P3</accession>
<organism evidence="1 2">
    <name type="scientific">Phytophthora pseudosyringae</name>
    <dbReference type="NCBI Taxonomy" id="221518"/>
    <lineage>
        <taxon>Eukaryota</taxon>
        <taxon>Sar</taxon>
        <taxon>Stramenopiles</taxon>
        <taxon>Oomycota</taxon>
        <taxon>Peronosporomycetes</taxon>
        <taxon>Peronosporales</taxon>
        <taxon>Peronosporaceae</taxon>
        <taxon>Phytophthora</taxon>
    </lineage>
</organism>
<gene>
    <name evidence="1" type="ORF">PHYPSEUDO_013188</name>
</gene>